<keyword evidence="3" id="KW-0489">Methyltransferase</keyword>
<gene>
    <name evidence="3" type="ORF">GTW20_15920</name>
</gene>
<feature type="compositionally biased region" description="Basic and acidic residues" evidence="1">
    <location>
        <begin position="52"/>
        <end position="66"/>
    </location>
</feature>
<dbReference type="Gene3D" id="3.40.50.150">
    <property type="entry name" value="Vaccinia Virus protein VP39"/>
    <property type="match status" value="1"/>
</dbReference>
<proteinExistence type="predicted"/>
<evidence type="ECO:0000256" key="1">
    <source>
        <dbReference type="SAM" id="MobiDB-lite"/>
    </source>
</evidence>
<sequence>MVHDQLRALVRRYPIVRFATRRIRVHLPRRLGGLDPARVPPRYRRFTLSLPRPEDERRRPGPDRLALHMPGDLTVPRKLSETGLAGHEPDSVASFMALLDHTRPGAVLDVGSGIGVYSILAAARSRRPVFAFEPTPELASAARAVSASGDLGFTVVDLALSNHNGTARLSRAPHNDTCNRIVHSARPGLSRPTVRTATLSRWNETAAIFPTVIKIDTAGSEPDVVAGGLEVLRRYRPWLLVKVRPDRGIEERLMALLDPLEYLWFPVTGDPPFQARGEISGRASPALGRMWMFTPEEPPEELWSSMNSWREALRSCDATPTAP</sequence>
<evidence type="ECO:0000313" key="3">
    <source>
        <dbReference type="EMBL" id="MYR33709.1"/>
    </source>
</evidence>
<evidence type="ECO:0000313" key="4">
    <source>
        <dbReference type="Proteomes" id="UP000467124"/>
    </source>
</evidence>
<dbReference type="RefSeq" id="WP_161111269.1">
    <property type="nucleotide sequence ID" value="NZ_JBEYHW010000018.1"/>
</dbReference>
<feature type="domain" description="Methyltransferase FkbM" evidence="2">
    <location>
        <begin position="109"/>
        <end position="243"/>
    </location>
</feature>
<dbReference type="Pfam" id="PF05050">
    <property type="entry name" value="Methyltransf_21"/>
    <property type="match status" value="1"/>
</dbReference>
<dbReference type="InterPro" id="IPR029063">
    <property type="entry name" value="SAM-dependent_MTases_sf"/>
</dbReference>
<dbReference type="AlphaFoldDB" id="A0A7K2IUQ7"/>
<reference evidence="3 4" key="1">
    <citation type="journal article" date="2019" name="Nat. Commun.">
        <title>The antimicrobial potential of Streptomyces from insect microbiomes.</title>
        <authorList>
            <person name="Chevrette M.G."/>
            <person name="Carlson C.M."/>
            <person name="Ortega H.E."/>
            <person name="Thomas C."/>
            <person name="Ananiev G.E."/>
            <person name="Barns K.J."/>
            <person name="Book A.J."/>
            <person name="Cagnazzo J."/>
            <person name="Carlos C."/>
            <person name="Flanigan W."/>
            <person name="Grubbs K.J."/>
            <person name="Horn H.A."/>
            <person name="Hoffmann F.M."/>
            <person name="Klassen J.L."/>
            <person name="Knack J.J."/>
            <person name="Lewin G.R."/>
            <person name="McDonald B.R."/>
            <person name="Muller L."/>
            <person name="Melo W.G.P."/>
            <person name="Pinto-Tomas A.A."/>
            <person name="Schmitz A."/>
            <person name="Wendt-Pienkowski E."/>
            <person name="Wildman S."/>
            <person name="Zhao M."/>
            <person name="Zhang F."/>
            <person name="Bugni T.S."/>
            <person name="Andes D.R."/>
            <person name="Pupo M.T."/>
            <person name="Currie C.R."/>
        </authorList>
    </citation>
    <scope>NUCLEOTIDE SEQUENCE [LARGE SCALE GENOMIC DNA]</scope>
    <source>
        <strain evidence="3 4">SID5840</strain>
    </source>
</reference>
<dbReference type="InterPro" id="IPR006342">
    <property type="entry name" value="FkbM_mtfrase"/>
</dbReference>
<protein>
    <submittedName>
        <fullName evidence="3">FkbM family methyltransferase</fullName>
    </submittedName>
</protein>
<evidence type="ECO:0000259" key="2">
    <source>
        <dbReference type="Pfam" id="PF05050"/>
    </source>
</evidence>
<dbReference type="Proteomes" id="UP000467124">
    <property type="component" value="Unassembled WGS sequence"/>
</dbReference>
<dbReference type="GO" id="GO:0032259">
    <property type="term" value="P:methylation"/>
    <property type="evidence" value="ECO:0007669"/>
    <property type="project" value="UniProtKB-KW"/>
</dbReference>
<dbReference type="PANTHER" id="PTHR34203">
    <property type="entry name" value="METHYLTRANSFERASE, FKBM FAMILY PROTEIN"/>
    <property type="match status" value="1"/>
</dbReference>
<dbReference type="EMBL" id="WWHY01000001">
    <property type="protein sequence ID" value="MYR33709.1"/>
    <property type="molecule type" value="Genomic_DNA"/>
</dbReference>
<keyword evidence="3" id="KW-0808">Transferase</keyword>
<dbReference type="SUPFAM" id="SSF53335">
    <property type="entry name" value="S-adenosyl-L-methionine-dependent methyltransferases"/>
    <property type="match status" value="1"/>
</dbReference>
<organism evidence="3 4">
    <name type="scientific">Nocardiopsis alba</name>
    <dbReference type="NCBI Taxonomy" id="53437"/>
    <lineage>
        <taxon>Bacteria</taxon>
        <taxon>Bacillati</taxon>
        <taxon>Actinomycetota</taxon>
        <taxon>Actinomycetes</taxon>
        <taxon>Streptosporangiales</taxon>
        <taxon>Nocardiopsidaceae</taxon>
        <taxon>Nocardiopsis</taxon>
    </lineage>
</organism>
<dbReference type="NCBIfam" id="TIGR01444">
    <property type="entry name" value="fkbM_fam"/>
    <property type="match status" value="1"/>
</dbReference>
<dbReference type="InterPro" id="IPR052514">
    <property type="entry name" value="SAM-dependent_MTase"/>
</dbReference>
<name>A0A7K2IUQ7_9ACTN</name>
<dbReference type="PANTHER" id="PTHR34203:SF15">
    <property type="entry name" value="SLL1173 PROTEIN"/>
    <property type="match status" value="1"/>
</dbReference>
<dbReference type="GO" id="GO:0008168">
    <property type="term" value="F:methyltransferase activity"/>
    <property type="evidence" value="ECO:0007669"/>
    <property type="project" value="UniProtKB-KW"/>
</dbReference>
<accession>A0A7K2IUQ7</accession>
<comment type="caution">
    <text evidence="3">The sequence shown here is derived from an EMBL/GenBank/DDBJ whole genome shotgun (WGS) entry which is preliminary data.</text>
</comment>
<feature type="region of interest" description="Disordered" evidence="1">
    <location>
        <begin position="50"/>
        <end position="72"/>
    </location>
</feature>